<dbReference type="Pfam" id="PF13428">
    <property type="entry name" value="TPR_14"/>
    <property type="match status" value="1"/>
</dbReference>
<gene>
    <name evidence="2" type="ORF">SBA_ch2_2950</name>
</gene>
<organism evidence="2 3">
    <name type="scientific">Sphingomonas bisphenolicum</name>
    <dbReference type="NCBI Taxonomy" id="296544"/>
    <lineage>
        <taxon>Bacteria</taxon>
        <taxon>Pseudomonadati</taxon>
        <taxon>Pseudomonadota</taxon>
        <taxon>Alphaproteobacteria</taxon>
        <taxon>Sphingomonadales</taxon>
        <taxon>Sphingomonadaceae</taxon>
        <taxon>Sphingomonas</taxon>
    </lineage>
</organism>
<sequence>MGLPTYDRPDYVREAVASLRAQSWRDFRAVVSDNASPGGGGDMVRTFVESLGDSRITFVQQAENGGEYGQGRYFFEQAGDAEYFCILHDDDLLSPAYLQRAVAALDAAPDAAVFVANPWLFDAEGRPSDAQSRAYRRTHRRARRRGRFPILDTHMGSGFTPISGTLFRTDALRRSGFVDADCHGNFPFELNIFTRLGDIGAVGWFDPDILLGFRYHPGQLRNTLGLMANPQVVATMLRILERRRYGGAPERRRRAIVARLHRAQAQMALAQGDPVAARAALAQACAANPLSPSAWAMRAHLRLAGATA</sequence>
<dbReference type="CDD" id="cd00761">
    <property type="entry name" value="Glyco_tranf_GTA_type"/>
    <property type="match status" value="1"/>
</dbReference>
<dbReference type="SUPFAM" id="SSF53448">
    <property type="entry name" value="Nucleotide-diphospho-sugar transferases"/>
    <property type="match status" value="1"/>
</dbReference>
<proteinExistence type="predicted"/>
<reference evidence="2" key="1">
    <citation type="submission" date="2018-07" db="EMBL/GenBank/DDBJ databases">
        <title>Complete genome sequence of Sphingomonas bisphenolicum strain AO1, a bisphenol A degradative bacterium isolated from Japanese farm field.</title>
        <authorList>
            <person name="Murakami M."/>
            <person name="Koh M."/>
            <person name="Koba S."/>
            <person name="Matsumura Y."/>
        </authorList>
    </citation>
    <scope>NUCLEOTIDE SEQUENCE</scope>
    <source>
        <strain evidence="2">AO1</strain>
    </source>
</reference>
<accession>A0ABN5WQC8</accession>
<dbReference type="Gene3D" id="3.90.550.10">
    <property type="entry name" value="Spore Coat Polysaccharide Biosynthesis Protein SpsA, Chain A"/>
    <property type="match status" value="1"/>
</dbReference>
<evidence type="ECO:0000313" key="2">
    <source>
        <dbReference type="EMBL" id="BBF71762.1"/>
    </source>
</evidence>
<dbReference type="PANTHER" id="PTHR43685">
    <property type="entry name" value="GLYCOSYLTRANSFERASE"/>
    <property type="match status" value="1"/>
</dbReference>
<dbReference type="Proteomes" id="UP001059971">
    <property type="component" value="Chromosome 2"/>
</dbReference>
<keyword evidence="3" id="KW-1185">Reference proteome</keyword>
<evidence type="ECO:0000313" key="3">
    <source>
        <dbReference type="Proteomes" id="UP001059971"/>
    </source>
</evidence>
<evidence type="ECO:0000259" key="1">
    <source>
        <dbReference type="Pfam" id="PF00535"/>
    </source>
</evidence>
<dbReference type="PANTHER" id="PTHR43685:SF2">
    <property type="entry name" value="GLYCOSYLTRANSFERASE 2-LIKE DOMAIN-CONTAINING PROTEIN"/>
    <property type="match status" value="1"/>
</dbReference>
<name>A0ABN5WQC8_9SPHN</name>
<dbReference type="InterPro" id="IPR029044">
    <property type="entry name" value="Nucleotide-diphossugar_trans"/>
</dbReference>
<dbReference type="Pfam" id="PF00535">
    <property type="entry name" value="Glycos_transf_2"/>
    <property type="match status" value="1"/>
</dbReference>
<dbReference type="RefSeq" id="WP_261937377.1">
    <property type="nucleotide sequence ID" value="NZ_AP018818.1"/>
</dbReference>
<dbReference type="InterPro" id="IPR001173">
    <property type="entry name" value="Glyco_trans_2-like"/>
</dbReference>
<dbReference type="InterPro" id="IPR050834">
    <property type="entry name" value="Glycosyltransf_2"/>
</dbReference>
<dbReference type="EMBL" id="AP018818">
    <property type="protein sequence ID" value="BBF71762.1"/>
    <property type="molecule type" value="Genomic_DNA"/>
</dbReference>
<feature type="domain" description="Glycosyltransferase 2-like" evidence="1">
    <location>
        <begin position="3"/>
        <end position="144"/>
    </location>
</feature>
<protein>
    <recommendedName>
        <fullName evidence="1">Glycosyltransferase 2-like domain-containing protein</fullName>
    </recommendedName>
</protein>